<reference evidence="1" key="1">
    <citation type="submission" date="2023-06" db="EMBL/GenBank/DDBJ databases">
        <authorList>
            <person name="Noh H."/>
        </authorList>
    </citation>
    <scope>NUCLEOTIDE SEQUENCE</scope>
    <source>
        <strain evidence="1">DUCC20226</strain>
    </source>
</reference>
<sequence>MSDRKAGSVPDLTFVSITGPALDKVSAKAMRAHTTRANFARRRRRLVHEYADRKESTARVELLQVEEAGLTINRDPSVDVQLPILSRPHLDSKDAFFIHYLTQAMEKLLLVTDIPETDTAFAVMQSDWARSLHDPTMLDVSLYFARHVYAARRQNRAVQLILDTYKGKAIQSVRERLDYGSDGINDSVVAAILVFIVLNQGLGNFEAWKIHISGLLQIITLHSRLSHDAPSHWISTAIPRFVNSSRLICADI</sequence>
<evidence type="ECO:0000313" key="1">
    <source>
        <dbReference type="EMBL" id="KAK2613113.1"/>
    </source>
</evidence>
<comment type="caution">
    <text evidence="1">The sequence shown here is derived from an EMBL/GenBank/DDBJ whole genome shotgun (WGS) entry which is preliminary data.</text>
</comment>
<dbReference type="EMBL" id="JAUJFL010000001">
    <property type="protein sequence ID" value="KAK2613113.1"/>
    <property type="molecule type" value="Genomic_DNA"/>
</dbReference>
<evidence type="ECO:0000313" key="2">
    <source>
        <dbReference type="Proteomes" id="UP001265746"/>
    </source>
</evidence>
<dbReference type="AlphaFoldDB" id="A0AAD9W7X8"/>
<gene>
    <name evidence="1" type="ORF">N8I77_000042</name>
</gene>
<dbReference type="PANTHER" id="PTHR37540:SF5">
    <property type="entry name" value="TRANSCRIPTION FACTOR DOMAIN-CONTAINING PROTEIN"/>
    <property type="match status" value="1"/>
</dbReference>
<keyword evidence="2" id="KW-1185">Reference proteome</keyword>
<dbReference type="PANTHER" id="PTHR37540">
    <property type="entry name" value="TRANSCRIPTION FACTOR (ACR-2), PUTATIVE-RELATED-RELATED"/>
    <property type="match status" value="1"/>
</dbReference>
<protein>
    <submittedName>
        <fullName evidence="1">Uncharacterized protein</fullName>
    </submittedName>
</protein>
<proteinExistence type="predicted"/>
<name>A0AAD9W7X8_PHOAM</name>
<accession>A0AAD9W7X8</accession>
<dbReference type="Proteomes" id="UP001265746">
    <property type="component" value="Unassembled WGS sequence"/>
</dbReference>
<organism evidence="1 2">
    <name type="scientific">Phomopsis amygdali</name>
    <name type="common">Fusicoccum amygdali</name>
    <dbReference type="NCBI Taxonomy" id="1214568"/>
    <lineage>
        <taxon>Eukaryota</taxon>
        <taxon>Fungi</taxon>
        <taxon>Dikarya</taxon>
        <taxon>Ascomycota</taxon>
        <taxon>Pezizomycotina</taxon>
        <taxon>Sordariomycetes</taxon>
        <taxon>Sordariomycetidae</taxon>
        <taxon>Diaporthales</taxon>
        <taxon>Diaporthaceae</taxon>
        <taxon>Diaporthe</taxon>
    </lineage>
</organism>